<gene>
    <name evidence="1" type="ORF">H4W29_006432</name>
</gene>
<sequence>MWKQIIAVLLDALRLVTYTSDDRNNRRRRNT</sequence>
<protein>
    <submittedName>
        <fullName evidence="1">Uncharacterized protein</fullName>
    </submittedName>
</protein>
<proteinExistence type="predicted"/>
<dbReference type="Proteomes" id="UP000620262">
    <property type="component" value="Unassembled WGS sequence"/>
</dbReference>
<comment type="caution">
    <text evidence="1">The sequence shown here is derived from an EMBL/GenBank/DDBJ whole genome shotgun (WGS) entry which is preliminary data.</text>
</comment>
<name>A0ABR9J131_RHIVS</name>
<dbReference type="EMBL" id="JADBEC010000002">
    <property type="protein sequence ID" value="MBE1509187.1"/>
    <property type="molecule type" value="Genomic_DNA"/>
</dbReference>
<evidence type="ECO:0000313" key="2">
    <source>
        <dbReference type="Proteomes" id="UP000620262"/>
    </source>
</evidence>
<evidence type="ECO:0000313" key="1">
    <source>
        <dbReference type="EMBL" id="MBE1509187.1"/>
    </source>
</evidence>
<organism evidence="1 2">
    <name type="scientific">Rhizobium viscosum</name>
    <name type="common">Arthrobacter viscosus</name>
    <dbReference type="NCBI Taxonomy" id="1673"/>
    <lineage>
        <taxon>Bacteria</taxon>
        <taxon>Pseudomonadati</taxon>
        <taxon>Pseudomonadota</taxon>
        <taxon>Alphaproteobacteria</taxon>
        <taxon>Hyphomicrobiales</taxon>
        <taxon>Rhizobiaceae</taxon>
        <taxon>Rhizobium/Agrobacterium group</taxon>
        <taxon>Rhizobium</taxon>
    </lineage>
</organism>
<accession>A0ABR9J131</accession>
<reference evidence="1 2" key="1">
    <citation type="submission" date="2020-10" db="EMBL/GenBank/DDBJ databases">
        <title>Sequencing the genomes of 1000 actinobacteria strains.</title>
        <authorList>
            <person name="Klenk H.-P."/>
        </authorList>
    </citation>
    <scope>NUCLEOTIDE SEQUENCE [LARGE SCALE GENOMIC DNA]</scope>
    <source>
        <strain evidence="1 2">DSM 7307</strain>
    </source>
</reference>
<keyword evidence="2" id="KW-1185">Reference proteome</keyword>